<dbReference type="Gene3D" id="1.10.510.10">
    <property type="entry name" value="Transferase(Phosphotransferase) domain 1"/>
    <property type="match status" value="1"/>
</dbReference>
<dbReference type="InterPro" id="IPR000719">
    <property type="entry name" value="Prot_kinase_dom"/>
</dbReference>
<feature type="transmembrane region" description="Helical" evidence="20">
    <location>
        <begin position="489"/>
        <end position="514"/>
    </location>
</feature>
<dbReference type="PROSITE" id="PS50927">
    <property type="entry name" value="BULB_LECTIN"/>
    <property type="match status" value="1"/>
</dbReference>
<dbReference type="PANTHER" id="PTHR47976:SF49">
    <property type="entry name" value="RECEPTOR-LIKE SERINE_THREONINE-PROTEIN KINASE"/>
    <property type="match status" value="1"/>
</dbReference>
<evidence type="ECO:0000259" key="22">
    <source>
        <dbReference type="PROSITE" id="PS50011"/>
    </source>
</evidence>
<dbReference type="GO" id="GO:0016020">
    <property type="term" value="C:membrane"/>
    <property type="evidence" value="ECO:0007669"/>
    <property type="project" value="UniProtKB-SubCell"/>
</dbReference>
<evidence type="ECO:0000256" key="10">
    <source>
        <dbReference type="ARBA" id="ARBA00022840"/>
    </source>
</evidence>
<keyword evidence="8 18" id="KW-0547">Nucleotide-binding</keyword>
<keyword evidence="2 18" id="KW-0723">Serine/threonine-protein kinase</keyword>
<dbReference type="STRING" id="63057.A0A2P5B3X0"/>
<dbReference type="SMART" id="SM00108">
    <property type="entry name" value="B_lectin"/>
    <property type="match status" value="1"/>
</dbReference>
<dbReference type="FunFam" id="1.10.510.10:FF:000237">
    <property type="entry name" value="G-type lectin S-receptor-like serine/threonine-protein kinase"/>
    <property type="match status" value="1"/>
</dbReference>
<dbReference type="EC" id="2.7.11.1" evidence="18"/>
<dbReference type="FunFam" id="3.30.200.20:FF:000059">
    <property type="entry name" value="S-receptor-like serine/threonine-protein kinase"/>
    <property type="match status" value="1"/>
</dbReference>
<dbReference type="InterPro" id="IPR001245">
    <property type="entry name" value="Ser-Thr/Tyr_kinase_cat_dom"/>
</dbReference>
<evidence type="ECO:0000256" key="11">
    <source>
        <dbReference type="ARBA" id="ARBA00022989"/>
    </source>
</evidence>
<dbReference type="PANTHER" id="PTHR47976">
    <property type="entry name" value="G-TYPE LECTIN S-RECEPTOR-LIKE SERINE/THREONINE-PROTEIN KINASE SD2-5"/>
    <property type="match status" value="1"/>
</dbReference>
<evidence type="ECO:0000256" key="4">
    <source>
        <dbReference type="ARBA" id="ARBA00022679"/>
    </source>
</evidence>
<dbReference type="SUPFAM" id="SSF51110">
    <property type="entry name" value="alpha-D-mannose-specific plant lectins"/>
    <property type="match status" value="2"/>
</dbReference>
<dbReference type="AlphaFoldDB" id="A0A2P5B3X0"/>
<keyword evidence="3" id="KW-0245">EGF-like domain</keyword>
<keyword evidence="4 18" id="KW-0808">Transferase</keyword>
<dbReference type="InterPro" id="IPR017441">
    <property type="entry name" value="Protein_kinase_ATP_BS"/>
</dbReference>
<evidence type="ECO:0000256" key="17">
    <source>
        <dbReference type="ARBA" id="ARBA00048679"/>
    </source>
</evidence>
<keyword evidence="12 20" id="KW-0472">Membrane</keyword>
<evidence type="ECO:0000256" key="7">
    <source>
        <dbReference type="ARBA" id="ARBA00022734"/>
    </source>
</evidence>
<feature type="binding site" evidence="19">
    <location>
        <position position="580"/>
    </location>
    <ligand>
        <name>ATP</name>
        <dbReference type="ChEBI" id="CHEBI:30616"/>
    </ligand>
</feature>
<reference evidence="25" key="1">
    <citation type="submission" date="2016-06" db="EMBL/GenBank/DDBJ databases">
        <title>Parallel loss of symbiosis genes in relatives of nitrogen-fixing non-legume Parasponia.</title>
        <authorList>
            <person name="Van Velzen R."/>
            <person name="Holmer R."/>
            <person name="Bu F."/>
            <person name="Rutten L."/>
            <person name="Van Zeijl A."/>
            <person name="Liu W."/>
            <person name="Santuari L."/>
            <person name="Cao Q."/>
            <person name="Sharma T."/>
            <person name="Shen D."/>
            <person name="Roswanjaya Y."/>
            <person name="Wardhani T."/>
            <person name="Kalhor M.S."/>
            <person name="Jansen J."/>
            <person name="Van den Hoogen J."/>
            <person name="Gungor B."/>
            <person name="Hartog M."/>
            <person name="Hontelez J."/>
            <person name="Verver J."/>
            <person name="Yang W.-C."/>
            <person name="Schijlen E."/>
            <person name="Repin R."/>
            <person name="Schilthuizen M."/>
            <person name="Schranz E."/>
            <person name="Heidstra R."/>
            <person name="Miyata K."/>
            <person name="Fedorova E."/>
            <person name="Kohlen W."/>
            <person name="Bisseling T."/>
            <person name="Smit S."/>
            <person name="Geurts R."/>
        </authorList>
    </citation>
    <scope>NUCLEOTIDE SEQUENCE [LARGE SCALE GENOMIC DNA]</scope>
    <source>
        <strain evidence="25">cv. RG33-2</strain>
    </source>
</reference>
<keyword evidence="7" id="KW-0430">Lectin</keyword>
<comment type="catalytic activity">
    <reaction evidence="17 18">
        <text>L-seryl-[protein] + ATP = O-phospho-L-seryl-[protein] + ADP + H(+)</text>
        <dbReference type="Rhea" id="RHEA:17989"/>
        <dbReference type="Rhea" id="RHEA-COMP:9863"/>
        <dbReference type="Rhea" id="RHEA-COMP:11604"/>
        <dbReference type="ChEBI" id="CHEBI:15378"/>
        <dbReference type="ChEBI" id="CHEBI:29999"/>
        <dbReference type="ChEBI" id="CHEBI:30616"/>
        <dbReference type="ChEBI" id="CHEBI:83421"/>
        <dbReference type="ChEBI" id="CHEBI:456216"/>
        <dbReference type="EC" id="2.7.11.1"/>
    </reaction>
</comment>
<dbReference type="PROSITE" id="PS50011">
    <property type="entry name" value="PROTEIN_KINASE_DOM"/>
    <property type="match status" value="1"/>
</dbReference>
<evidence type="ECO:0000256" key="14">
    <source>
        <dbReference type="ARBA" id="ARBA00023170"/>
    </source>
</evidence>
<dbReference type="InterPro" id="IPR051343">
    <property type="entry name" value="G-type_lectin_kinases/EP1-like"/>
</dbReference>
<dbReference type="GO" id="GO:0004674">
    <property type="term" value="F:protein serine/threonine kinase activity"/>
    <property type="evidence" value="ECO:0007669"/>
    <property type="project" value="UniProtKB-KW"/>
</dbReference>
<evidence type="ECO:0000256" key="3">
    <source>
        <dbReference type="ARBA" id="ARBA00022536"/>
    </source>
</evidence>
<keyword evidence="11 20" id="KW-1133">Transmembrane helix</keyword>
<evidence type="ECO:0000256" key="6">
    <source>
        <dbReference type="ARBA" id="ARBA00022729"/>
    </source>
</evidence>
<comment type="caution">
    <text evidence="24">The sequence shown here is derived from an EMBL/GenBank/DDBJ whole genome shotgun (WGS) entry which is preliminary data.</text>
</comment>
<dbReference type="InterPro" id="IPR024171">
    <property type="entry name" value="SRK-like_kinase"/>
</dbReference>
<dbReference type="InterPro" id="IPR001480">
    <property type="entry name" value="Bulb-type_lectin_dom"/>
</dbReference>
<accession>A0A2P5B3X0</accession>
<evidence type="ECO:0000256" key="12">
    <source>
        <dbReference type="ARBA" id="ARBA00023136"/>
    </source>
</evidence>
<organism evidence="24 25">
    <name type="scientific">Trema orientale</name>
    <name type="common">Charcoal tree</name>
    <name type="synonym">Celtis orientalis</name>
    <dbReference type="NCBI Taxonomy" id="63057"/>
    <lineage>
        <taxon>Eukaryota</taxon>
        <taxon>Viridiplantae</taxon>
        <taxon>Streptophyta</taxon>
        <taxon>Embryophyta</taxon>
        <taxon>Tracheophyta</taxon>
        <taxon>Spermatophyta</taxon>
        <taxon>Magnoliopsida</taxon>
        <taxon>eudicotyledons</taxon>
        <taxon>Gunneridae</taxon>
        <taxon>Pentapetalae</taxon>
        <taxon>rosids</taxon>
        <taxon>fabids</taxon>
        <taxon>Rosales</taxon>
        <taxon>Cannabaceae</taxon>
        <taxon>Trema</taxon>
    </lineage>
</organism>
<dbReference type="FunFam" id="2.90.10.10:FF:000026">
    <property type="entry name" value="Serine/threonine-protein kinase"/>
    <property type="match status" value="1"/>
</dbReference>
<feature type="chain" id="PRO_5015158906" description="Receptor-like serine/threonine-protein kinase" evidence="21">
    <location>
        <begin position="26"/>
        <end position="839"/>
    </location>
</feature>
<keyword evidence="6 21" id="KW-0732">Signal</keyword>
<evidence type="ECO:0000256" key="16">
    <source>
        <dbReference type="ARBA" id="ARBA00047899"/>
    </source>
</evidence>
<keyword evidence="9 18" id="KW-0418">Kinase</keyword>
<feature type="domain" description="Bulb-type lectin" evidence="23">
    <location>
        <begin position="27"/>
        <end position="170"/>
    </location>
</feature>
<dbReference type="GO" id="GO:0106310">
    <property type="term" value="F:protein serine kinase activity"/>
    <property type="evidence" value="ECO:0007669"/>
    <property type="project" value="RHEA"/>
</dbReference>
<dbReference type="Pfam" id="PF01453">
    <property type="entry name" value="B_lectin"/>
    <property type="match status" value="1"/>
</dbReference>
<feature type="domain" description="Protein kinase" evidence="22">
    <location>
        <begin position="551"/>
        <end position="823"/>
    </location>
</feature>
<dbReference type="PIRSF" id="PIRSF000641">
    <property type="entry name" value="SRK"/>
    <property type="match status" value="1"/>
</dbReference>
<evidence type="ECO:0000313" key="25">
    <source>
        <dbReference type="Proteomes" id="UP000237000"/>
    </source>
</evidence>
<comment type="subcellular location">
    <subcellularLocation>
        <location evidence="1">Membrane</location>
        <topology evidence="1">Single-pass type I membrane protein</topology>
    </subcellularLocation>
</comment>
<dbReference type="PROSITE" id="PS00107">
    <property type="entry name" value="PROTEIN_KINASE_ATP"/>
    <property type="match status" value="1"/>
</dbReference>
<evidence type="ECO:0000256" key="15">
    <source>
        <dbReference type="ARBA" id="ARBA00023180"/>
    </source>
</evidence>
<evidence type="ECO:0000256" key="21">
    <source>
        <dbReference type="SAM" id="SignalP"/>
    </source>
</evidence>
<evidence type="ECO:0000256" key="2">
    <source>
        <dbReference type="ARBA" id="ARBA00022527"/>
    </source>
</evidence>
<evidence type="ECO:0000256" key="13">
    <source>
        <dbReference type="ARBA" id="ARBA00023157"/>
    </source>
</evidence>
<gene>
    <name evidence="24" type="ORF">TorRG33x02_333690</name>
</gene>
<keyword evidence="14 24" id="KW-0675">Receptor</keyword>
<evidence type="ECO:0000256" key="18">
    <source>
        <dbReference type="PIRNR" id="PIRNR000641"/>
    </source>
</evidence>
<dbReference type="Pfam" id="PF07714">
    <property type="entry name" value="PK_Tyr_Ser-Thr"/>
    <property type="match status" value="1"/>
</dbReference>
<keyword evidence="5 20" id="KW-0812">Transmembrane</keyword>
<dbReference type="Proteomes" id="UP000237000">
    <property type="component" value="Unassembled WGS sequence"/>
</dbReference>
<evidence type="ECO:0000256" key="19">
    <source>
        <dbReference type="PROSITE-ProRule" id="PRU10141"/>
    </source>
</evidence>
<evidence type="ECO:0000259" key="23">
    <source>
        <dbReference type="PROSITE" id="PS50927"/>
    </source>
</evidence>
<comment type="catalytic activity">
    <reaction evidence="16 18">
        <text>L-threonyl-[protein] + ATP = O-phospho-L-threonyl-[protein] + ADP + H(+)</text>
        <dbReference type="Rhea" id="RHEA:46608"/>
        <dbReference type="Rhea" id="RHEA-COMP:11060"/>
        <dbReference type="Rhea" id="RHEA-COMP:11605"/>
        <dbReference type="ChEBI" id="CHEBI:15378"/>
        <dbReference type="ChEBI" id="CHEBI:30013"/>
        <dbReference type="ChEBI" id="CHEBI:30616"/>
        <dbReference type="ChEBI" id="CHEBI:61977"/>
        <dbReference type="ChEBI" id="CHEBI:456216"/>
        <dbReference type="EC" id="2.7.11.1"/>
    </reaction>
</comment>
<comment type="similarity">
    <text evidence="18">Belongs to the protein kinase superfamily. Ser/Thr protein kinase family.</text>
</comment>
<keyword evidence="13" id="KW-1015">Disulfide bond</keyword>
<dbReference type="Gene3D" id="3.30.200.20">
    <property type="entry name" value="Phosphorylase Kinase, domain 1"/>
    <property type="match status" value="1"/>
</dbReference>
<dbReference type="GO" id="GO:0005524">
    <property type="term" value="F:ATP binding"/>
    <property type="evidence" value="ECO:0007669"/>
    <property type="project" value="UniProtKB-UniRule"/>
</dbReference>
<dbReference type="InParanoid" id="A0A2P5B3X0"/>
<keyword evidence="15" id="KW-0325">Glycoprotein</keyword>
<evidence type="ECO:0000256" key="1">
    <source>
        <dbReference type="ARBA" id="ARBA00004479"/>
    </source>
</evidence>
<keyword evidence="10 18" id="KW-0067">ATP-binding</keyword>
<evidence type="ECO:0000256" key="8">
    <source>
        <dbReference type="ARBA" id="ARBA00022741"/>
    </source>
</evidence>
<evidence type="ECO:0000256" key="9">
    <source>
        <dbReference type="ARBA" id="ARBA00022777"/>
    </source>
</evidence>
<dbReference type="OrthoDB" id="1668230at2759"/>
<dbReference type="InterPro" id="IPR036426">
    <property type="entry name" value="Bulb-type_lectin_dom_sf"/>
</dbReference>
<name>A0A2P5B3X0_TREOI</name>
<proteinExistence type="inferred from homology"/>
<evidence type="ECO:0000313" key="24">
    <source>
        <dbReference type="EMBL" id="PON43475.1"/>
    </source>
</evidence>
<dbReference type="GO" id="GO:0030246">
    <property type="term" value="F:carbohydrate binding"/>
    <property type="evidence" value="ECO:0007669"/>
    <property type="project" value="UniProtKB-KW"/>
</dbReference>
<keyword evidence="25" id="KW-1185">Reference proteome</keyword>
<protein>
    <recommendedName>
        <fullName evidence="18">Receptor-like serine/threonine-protein kinase</fullName>
        <ecNumber evidence="18">2.7.11.1</ecNumber>
    </recommendedName>
</protein>
<dbReference type="EMBL" id="JXTC01000614">
    <property type="protein sequence ID" value="PON43475.1"/>
    <property type="molecule type" value="Genomic_DNA"/>
</dbReference>
<dbReference type="InterPro" id="IPR011009">
    <property type="entry name" value="Kinase-like_dom_sf"/>
</dbReference>
<feature type="signal peptide" evidence="21">
    <location>
        <begin position="1"/>
        <end position="25"/>
    </location>
</feature>
<evidence type="ECO:0000256" key="20">
    <source>
        <dbReference type="SAM" id="Phobius"/>
    </source>
</evidence>
<evidence type="ECO:0000256" key="5">
    <source>
        <dbReference type="ARBA" id="ARBA00022692"/>
    </source>
</evidence>
<dbReference type="SUPFAM" id="SSF56112">
    <property type="entry name" value="Protein kinase-like (PK-like)"/>
    <property type="match status" value="1"/>
</dbReference>
<sequence length="839" mass="94049">MAFANTVIQILVVSILLIISNSINAKAQRNHSNIVIGLGSTLSANNETSQYWLSPSGIFAFGFYSSQANNNGGFAVGTWIVNQPQTNNTIVWTWNRDDPPFSPSATLKLTRDGLLLITVTGDNQQTEDKIVPSTNDYVMPRPAISGAAMLDSGNFVVYGRNLSDVIWESFDFPTDTILGGQNLTYGSELVSSMSRWNHSSGGYQLIMQTDGNLVMYPTYAFTRSENAYWSSGFLESSFDAVNLRLNNSGFLYLFSTTRTGGYGRYKILAKGSGGSNRPSENETVIYRVTLDPDGIFRLYSHHISNDKSSRSMLREWSILNNLCDVKGFCGLNSYCAGGGTRKTGKDAAECYCYPGFVFIDPSIKGLGCYQNFSEDSCRGEDEDENRLGLRYNISTLENVWWEDHPYSVTPVTKEACSESCLEECDCWATLYTSLNCCKYRLPLRYGKRSSNITSTAFFKMVSGNHHINKIHPHDKTQRPVSIEGKNSPILVLGLILGSVACLCVVIAVSSFVIYKRRVYKYKRLFEHANLGLAEDFGLQPFSYEELERATDGFREKLGRGSFGAVYKGTLSGANKTIAVKRLEKVAEEGIREFRAEMTTIGRTHHRNLVQLLGFCIEGSKRLLVYEFMSNGSLAEFLFKAVVRPAWKERVRLALDVARGLLYLHEECGVHIIHCNLKPQNILLDDTWTAKISDFGFARLFVPNQVKISMRFEERTGYFAPEWQKNALISVKADIYSFGVVLLEIICCRRSIDVKVSSPDEIALSNWVYTCFITGELNKLVELDEDVEMRTLERMVKVGLWCIQDDPALRPLMKNLILMLEGAMDIPIPPSPELLLARSS</sequence>
<dbReference type="Gene3D" id="2.90.10.10">
    <property type="entry name" value="Bulb-type lectin domain"/>
    <property type="match status" value="2"/>
</dbReference>